<reference evidence="2 3" key="1">
    <citation type="submission" date="2018-05" db="EMBL/GenBank/DDBJ databases">
        <title>Genomic Encyclopedia of Type Strains, Phase IV (KMG-IV): sequencing the most valuable type-strain genomes for metagenomic binning, comparative biology and taxonomic classification.</title>
        <authorList>
            <person name="Goeker M."/>
        </authorList>
    </citation>
    <scope>NUCLEOTIDE SEQUENCE [LARGE SCALE GENOMIC DNA]</scope>
    <source>
        <strain evidence="2 3">DSM 28556</strain>
    </source>
</reference>
<gene>
    <name evidence="2" type="ORF">DFR56_12628</name>
</gene>
<dbReference type="EMBL" id="QJJQ01000026">
    <property type="protein sequence ID" value="PXW80502.1"/>
    <property type="molecule type" value="Genomic_DNA"/>
</dbReference>
<comment type="caution">
    <text evidence="2">The sequence shown here is derived from an EMBL/GenBank/DDBJ whole genome shotgun (WGS) entry which is preliminary data.</text>
</comment>
<evidence type="ECO:0000313" key="3">
    <source>
        <dbReference type="Proteomes" id="UP000247978"/>
    </source>
</evidence>
<dbReference type="OrthoDB" id="2080287at2"/>
<evidence type="ECO:0000313" key="2">
    <source>
        <dbReference type="EMBL" id="PXW80502.1"/>
    </source>
</evidence>
<feature type="transmembrane region" description="Helical" evidence="1">
    <location>
        <begin position="52"/>
        <end position="70"/>
    </location>
</feature>
<keyword evidence="1" id="KW-1133">Transmembrane helix</keyword>
<dbReference type="Proteomes" id="UP000247978">
    <property type="component" value="Unassembled WGS sequence"/>
</dbReference>
<sequence length="324" mass="35965">MDMSIMKLFTKTMPFFITRIFIYGIFGLAALIFLGIMVAIGFLVVKMFGESSGAFLIVMLIAFGVVYGALRFVERYVLYMIKIGHVSVIVELLRTGKIPEGKGQVAYGKEQVTTNFGTANVAFVLDSMVHAAVRQIQRWIMRVGDMFSFIPGSKNVIGIINAIMSIALNYIDEAIVSYIFVRKSEGRDETVWKSASDGVVLYAQSWKGILKTSVGSVIFIYLFNIVVFLIFAFPLMFLSKMVTSNTPDAGFLFGALALIGAYVLTTLLKRALIDPLVTIAMIRSYQINIRSLEPAMDLQQKLLGVSSKFKNLVNKSKQEENSAV</sequence>
<proteinExistence type="predicted"/>
<feature type="transmembrane region" description="Helical" evidence="1">
    <location>
        <begin position="20"/>
        <end position="45"/>
    </location>
</feature>
<dbReference type="RefSeq" id="WP_110397574.1">
    <property type="nucleotide sequence ID" value="NZ_JBHUHB010000001.1"/>
</dbReference>
<keyword evidence="3" id="KW-1185">Reference proteome</keyword>
<feature type="transmembrane region" description="Helical" evidence="1">
    <location>
        <begin position="249"/>
        <end position="268"/>
    </location>
</feature>
<feature type="transmembrane region" description="Helical" evidence="1">
    <location>
        <begin position="214"/>
        <end position="237"/>
    </location>
</feature>
<organism evidence="2 3">
    <name type="scientific">Pseudogracilibacillus auburnensis</name>
    <dbReference type="NCBI Taxonomy" id="1494959"/>
    <lineage>
        <taxon>Bacteria</taxon>
        <taxon>Bacillati</taxon>
        <taxon>Bacillota</taxon>
        <taxon>Bacilli</taxon>
        <taxon>Bacillales</taxon>
        <taxon>Bacillaceae</taxon>
        <taxon>Pseudogracilibacillus</taxon>
    </lineage>
</organism>
<accession>A0A2V3VFB2</accession>
<name>A0A2V3VFB2_9BACI</name>
<protein>
    <submittedName>
        <fullName evidence="2">Uncharacterized protein</fullName>
    </submittedName>
</protein>
<dbReference type="AlphaFoldDB" id="A0A2V3VFB2"/>
<evidence type="ECO:0000256" key="1">
    <source>
        <dbReference type="SAM" id="Phobius"/>
    </source>
</evidence>
<keyword evidence="1" id="KW-0812">Transmembrane</keyword>
<keyword evidence="1" id="KW-0472">Membrane</keyword>